<dbReference type="HAMAP" id="MF_00252">
    <property type="entry name" value="Lys_tRNA_synth_class2"/>
    <property type="match status" value="1"/>
</dbReference>
<dbReference type="GO" id="GO:0000049">
    <property type="term" value="F:tRNA binding"/>
    <property type="evidence" value="ECO:0007669"/>
    <property type="project" value="TreeGrafter"/>
</dbReference>
<dbReference type="PRINTS" id="PR00982">
    <property type="entry name" value="TRNASYNTHLYS"/>
</dbReference>
<sequence length="486" mass="56510">MASKSQLLEQRFQKAKKLEEEGVKLFPNTFRKDTDISFLIENFKDKSSEELLSLDKTFKIAGRIMTIRSFGKATFLHIQDHSGKIQVFVQKKEVGDEEYRLFKKFDIGDIIGARGEVFKTRTGELTVELEEFTLLAKSFHPLPEKWHGLQDVELRYRKRWLDLIVNPRTREILLTRAKVTRTIRDFLDSRGFVEVETPIMQPVPGGATARPFLTYHNALGRNFYLRIAPELYLKKLVVGGVERVYELSKNFRNEGIDRFHNPEFTMLEVYQAYADYIDIMNLAQKIICEVTKKVKGSLKINYNGKEIDLSPPWNKLTFKDALEKIGNIKVNIEDEKELREVAKECEINVEELSKSQILEHLLDKKVVPYLIQPTIIYDYPYETAPLAKRKKENPSLVERFELFVGGWELANAYSELNDPIEQKERFERFANKELMDRDFLESLEYGMPPTGGLGIGIDRLIMLLTNSSSIREVILFPQLKPREDKP</sequence>
<dbReference type="InterPro" id="IPR018149">
    <property type="entry name" value="Lys-tRNA-synth_II_C"/>
</dbReference>
<keyword evidence="2 9" id="KW-0436">Ligase</keyword>
<comment type="similarity">
    <text evidence="1 9">Belongs to the class-II aminoacyl-tRNA synthetase family.</text>
</comment>
<dbReference type="InterPro" id="IPR004365">
    <property type="entry name" value="NA-bd_OB_tRNA"/>
</dbReference>
<dbReference type="CDD" id="cd04322">
    <property type="entry name" value="LysRS_N"/>
    <property type="match status" value="1"/>
</dbReference>
<evidence type="ECO:0000256" key="9">
    <source>
        <dbReference type="HAMAP-Rule" id="MF_00252"/>
    </source>
</evidence>
<comment type="subunit">
    <text evidence="9">Homodimer.</text>
</comment>
<organism evidence="12">
    <name type="scientific">Aerophobetes bacterium</name>
    <dbReference type="NCBI Taxonomy" id="2030807"/>
    <lineage>
        <taxon>Bacteria</taxon>
        <taxon>Candidatus Aerophobota</taxon>
    </lineage>
</organism>
<name>A0A7V5HXW6_UNCAE</name>
<feature type="binding site" evidence="9">
    <location>
        <position position="408"/>
    </location>
    <ligand>
        <name>Mg(2+)</name>
        <dbReference type="ChEBI" id="CHEBI:18420"/>
        <label>2</label>
    </ligand>
</feature>
<evidence type="ECO:0000256" key="1">
    <source>
        <dbReference type="ARBA" id="ARBA00008226"/>
    </source>
</evidence>
<dbReference type="SUPFAM" id="SSF50249">
    <property type="entry name" value="Nucleic acid-binding proteins"/>
    <property type="match status" value="1"/>
</dbReference>
<dbReference type="Pfam" id="PF00152">
    <property type="entry name" value="tRNA-synt_2"/>
    <property type="match status" value="1"/>
</dbReference>
<dbReference type="Pfam" id="PF01336">
    <property type="entry name" value="tRNA_anti-codon"/>
    <property type="match status" value="1"/>
</dbReference>
<dbReference type="InterPro" id="IPR004364">
    <property type="entry name" value="Aa-tRNA-synt_II"/>
</dbReference>
<protein>
    <recommendedName>
        <fullName evidence="9">Lysine--tRNA ligase</fullName>
        <ecNumber evidence="9">6.1.1.6</ecNumber>
    </recommendedName>
    <alternativeName>
        <fullName evidence="9">Lysyl-tRNA synthetase</fullName>
        <shortName evidence="9">LysRS</shortName>
    </alternativeName>
</protein>
<dbReference type="CDD" id="cd00775">
    <property type="entry name" value="LysRS_core"/>
    <property type="match status" value="1"/>
</dbReference>
<dbReference type="Gene3D" id="3.30.930.10">
    <property type="entry name" value="Bira Bifunctional Protein, Domain 2"/>
    <property type="match status" value="1"/>
</dbReference>
<keyword evidence="6 9" id="KW-0648">Protein biosynthesis</keyword>
<dbReference type="InterPro" id="IPR002313">
    <property type="entry name" value="Lys-tRNA-ligase_II"/>
</dbReference>
<dbReference type="InterPro" id="IPR012340">
    <property type="entry name" value="NA-bd_OB-fold"/>
</dbReference>
<dbReference type="GO" id="GO:0004824">
    <property type="term" value="F:lysine-tRNA ligase activity"/>
    <property type="evidence" value="ECO:0007669"/>
    <property type="project" value="UniProtKB-UniRule"/>
</dbReference>
<dbReference type="SUPFAM" id="SSF55681">
    <property type="entry name" value="Class II aaRS and biotin synthetases"/>
    <property type="match status" value="1"/>
</dbReference>
<keyword evidence="9" id="KW-0963">Cytoplasm</keyword>
<dbReference type="AlphaFoldDB" id="A0A7V5HXW6"/>
<dbReference type="NCBIfam" id="TIGR00499">
    <property type="entry name" value="lysS_bact"/>
    <property type="match status" value="1"/>
</dbReference>
<dbReference type="InterPro" id="IPR044136">
    <property type="entry name" value="Lys-tRNA-ligase_II_N"/>
</dbReference>
<dbReference type="PROSITE" id="PS50862">
    <property type="entry name" value="AA_TRNA_LIGASE_II"/>
    <property type="match status" value="1"/>
</dbReference>
<reference evidence="12" key="1">
    <citation type="journal article" date="2020" name="mSystems">
        <title>Genome- and Community-Level Interaction Insights into Carbon Utilization and Element Cycling Functions of Hydrothermarchaeota in Hydrothermal Sediment.</title>
        <authorList>
            <person name="Zhou Z."/>
            <person name="Liu Y."/>
            <person name="Xu W."/>
            <person name="Pan J."/>
            <person name="Luo Z.H."/>
            <person name="Li M."/>
        </authorList>
    </citation>
    <scope>NUCLEOTIDE SEQUENCE [LARGE SCALE GENOMIC DNA]</scope>
    <source>
        <strain evidence="12">HyVt-92</strain>
    </source>
</reference>
<evidence type="ECO:0000256" key="7">
    <source>
        <dbReference type="ARBA" id="ARBA00023146"/>
    </source>
</evidence>
<keyword evidence="5 9" id="KW-0067">ATP-binding</keyword>
<comment type="catalytic activity">
    <reaction evidence="8 9 10">
        <text>tRNA(Lys) + L-lysine + ATP = L-lysyl-tRNA(Lys) + AMP + diphosphate</text>
        <dbReference type="Rhea" id="RHEA:20792"/>
        <dbReference type="Rhea" id="RHEA-COMP:9696"/>
        <dbReference type="Rhea" id="RHEA-COMP:9697"/>
        <dbReference type="ChEBI" id="CHEBI:30616"/>
        <dbReference type="ChEBI" id="CHEBI:32551"/>
        <dbReference type="ChEBI" id="CHEBI:33019"/>
        <dbReference type="ChEBI" id="CHEBI:78442"/>
        <dbReference type="ChEBI" id="CHEBI:78529"/>
        <dbReference type="ChEBI" id="CHEBI:456215"/>
        <dbReference type="EC" id="6.1.1.6"/>
    </reaction>
</comment>
<keyword evidence="9 10" id="KW-0460">Magnesium</keyword>
<evidence type="ECO:0000256" key="10">
    <source>
        <dbReference type="RuleBase" id="RU000336"/>
    </source>
</evidence>
<dbReference type="GO" id="GO:0000287">
    <property type="term" value="F:magnesium ion binding"/>
    <property type="evidence" value="ECO:0007669"/>
    <property type="project" value="UniProtKB-UniRule"/>
</dbReference>
<dbReference type="EMBL" id="DRTT01000012">
    <property type="protein sequence ID" value="HHF97960.1"/>
    <property type="molecule type" value="Genomic_DNA"/>
</dbReference>
<evidence type="ECO:0000313" key="12">
    <source>
        <dbReference type="EMBL" id="HHF97960.1"/>
    </source>
</evidence>
<comment type="cofactor">
    <cofactor evidence="9 10">
        <name>Mg(2+)</name>
        <dbReference type="ChEBI" id="CHEBI:18420"/>
    </cofactor>
    <text evidence="9 10">Binds 3 Mg(2+) ions per subunit.</text>
</comment>
<dbReference type="InterPro" id="IPR045864">
    <property type="entry name" value="aa-tRNA-synth_II/BPL/LPL"/>
</dbReference>
<keyword evidence="3 9" id="KW-0479">Metal-binding</keyword>
<dbReference type="NCBIfam" id="NF001756">
    <property type="entry name" value="PRK00484.1"/>
    <property type="match status" value="1"/>
</dbReference>
<dbReference type="GO" id="GO:0006430">
    <property type="term" value="P:lysyl-tRNA aminoacylation"/>
    <property type="evidence" value="ECO:0007669"/>
    <property type="project" value="UniProtKB-UniRule"/>
</dbReference>
<evidence type="ECO:0000256" key="5">
    <source>
        <dbReference type="ARBA" id="ARBA00022840"/>
    </source>
</evidence>
<dbReference type="InterPro" id="IPR006195">
    <property type="entry name" value="aa-tRNA-synth_II"/>
</dbReference>
<feature type="domain" description="Aminoacyl-transfer RNA synthetases class-II family profile" evidence="11">
    <location>
        <begin position="176"/>
        <end position="481"/>
    </location>
</feature>
<dbReference type="EC" id="6.1.1.6" evidence="9"/>
<dbReference type="Proteomes" id="UP000886070">
    <property type="component" value="Unassembled WGS sequence"/>
</dbReference>
<evidence type="ECO:0000256" key="8">
    <source>
        <dbReference type="ARBA" id="ARBA00048573"/>
    </source>
</evidence>
<evidence type="ECO:0000259" key="11">
    <source>
        <dbReference type="PROSITE" id="PS50862"/>
    </source>
</evidence>
<feature type="binding site" evidence="9">
    <location>
        <position position="408"/>
    </location>
    <ligand>
        <name>Mg(2+)</name>
        <dbReference type="ChEBI" id="CHEBI:18420"/>
        <label>1</label>
    </ligand>
</feature>
<dbReference type="FunFam" id="2.40.50.140:FF:000024">
    <property type="entry name" value="Lysine--tRNA ligase"/>
    <property type="match status" value="1"/>
</dbReference>
<dbReference type="GO" id="GO:0005524">
    <property type="term" value="F:ATP binding"/>
    <property type="evidence" value="ECO:0007669"/>
    <property type="project" value="UniProtKB-UniRule"/>
</dbReference>
<evidence type="ECO:0000256" key="6">
    <source>
        <dbReference type="ARBA" id="ARBA00022917"/>
    </source>
</evidence>
<comment type="caution">
    <text evidence="12">The sequence shown here is derived from an EMBL/GenBank/DDBJ whole genome shotgun (WGS) entry which is preliminary data.</text>
</comment>
<dbReference type="Gene3D" id="2.40.50.140">
    <property type="entry name" value="Nucleic acid-binding proteins"/>
    <property type="match status" value="1"/>
</dbReference>
<proteinExistence type="inferred from homology"/>
<dbReference type="GO" id="GO:0005829">
    <property type="term" value="C:cytosol"/>
    <property type="evidence" value="ECO:0007669"/>
    <property type="project" value="TreeGrafter"/>
</dbReference>
<gene>
    <name evidence="9 12" type="primary">lysS</name>
    <name evidence="12" type="ORF">ENL39_00525</name>
</gene>
<dbReference type="PANTHER" id="PTHR42918">
    <property type="entry name" value="LYSYL-TRNA SYNTHETASE"/>
    <property type="match status" value="1"/>
</dbReference>
<dbReference type="PANTHER" id="PTHR42918:SF15">
    <property type="entry name" value="LYSINE--TRNA LIGASE, CHLOROPLASTIC_MITOCHONDRIAL"/>
    <property type="match status" value="1"/>
</dbReference>
<feature type="binding site" evidence="9">
    <location>
        <position position="401"/>
    </location>
    <ligand>
        <name>Mg(2+)</name>
        <dbReference type="ChEBI" id="CHEBI:18420"/>
        <label>1</label>
    </ligand>
</feature>
<evidence type="ECO:0000256" key="3">
    <source>
        <dbReference type="ARBA" id="ARBA00022723"/>
    </source>
</evidence>
<evidence type="ECO:0000256" key="4">
    <source>
        <dbReference type="ARBA" id="ARBA00022741"/>
    </source>
</evidence>
<evidence type="ECO:0000256" key="2">
    <source>
        <dbReference type="ARBA" id="ARBA00022598"/>
    </source>
</evidence>
<keyword evidence="7 9" id="KW-0030">Aminoacyl-tRNA synthetase</keyword>
<keyword evidence="4 9" id="KW-0547">Nucleotide-binding</keyword>
<comment type="subcellular location">
    <subcellularLocation>
        <location evidence="9">Cytoplasm</location>
    </subcellularLocation>
</comment>
<accession>A0A7V5HXW6</accession>